<keyword evidence="7" id="KW-1133">Transmembrane helix</keyword>
<accession>A0A2Y9NFR8</accession>
<keyword evidence="3" id="KW-0328">Glycosyltransferase</keyword>
<evidence type="ECO:0000256" key="2">
    <source>
        <dbReference type="ARBA" id="ARBA00008661"/>
    </source>
</evidence>
<feature type="signal peptide" evidence="10">
    <location>
        <begin position="1"/>
        <end position="27"/>
    </location>
</feature>
<comment type="subcellular location">
    <subcellularLocation>
        <location evidence="9">Endomembrane system</location>
        <topology evidence="9">Single-pass membrane protein</topology>
    </subcellularLocation>
    <subcellularLocation>
        <location evidence="1">Membrane</location>
        <topology evidence="1">Single-pass type II membrane protein</topology>
    </subcellularLocation>
</comment>
<evidence type="ECO:0000256" key="4">
    <source>
        <dbReference type="ARBA" id="ARBA00022679"/>
    </source>
</evidence>
<keyword evidence="5" id="KW-0812">Transmembrane</keyword>
<keyword evidence="12" id="KW-1185">Reference proteome</keyword>
<dbReference type="AlphaFoldDB" id="A0A2Y9NFR8"/>
<evidence type="ECO:0000256" key="1">
    <source>
        <dbReference type="ARBA" id="ARBA00004606"/>
    </source>
</evidence>
<dbReference type="Pfam" id="PF02434">
    <property type="entry name" value="Fringe"/>
    <property type="match status" value="2"/>
</dbReference>
<evidence type="ECO:0000256" key="9">
    <source>
        <dbReference type="ARBA" id="ARBA00037847"/>
    </source>
</evidence>
<keyword evidence="10" id="KW-0732">Signal</keyword>
<evidence type="ECO:0000256" key="6">
    <source>
        <dbReference type="ARBA" id="ARBA00022968"/>
    </source>
</evidence>
<dbReference type="Proteomes" id="UP000248483">
    <property type="component" value="Unplaced"/>
</dbReference>
<feature type="domain" description="Fringe-like glycosyltransferase" evidence="11">
    <location>
        <begin position="121"/>
        <end position="210"/>
    </location>
</feature>
<feature type="domain" description="Fringe-like glycosyltransferase" evidence="11">
    <location>
        <begin position="319"/>
        <end position="396"/>
    </location>
</feature>
<dbReference type="RefSeq" id="XP_022430312.1">
    <property type="nucleotide sequence ID" value="XM_022574604.2"/>
</dbReference>
<protein>
    <submittedName>
        <fullName evidence="13">Beta-1,3-glucosyltransferase isoform X9</fullName>
    </submittedName>
</protein>
<keyword evidence="6" id="KW-0735">Signal-anchor</keyword>
<dbReference type="InterPro" id="IPR003378">
    <property type="entry name" value="Fringe-like_glycosylTrfase"/>
</dbReference>
<evidence type="ECO:0000256" key="3">
    <source>
        <dbReference type="ARBA" id="ARBA00022676"/>
    </source>
</evidence>
<comment type="similarity">
    <text evidence="2">Belongs to the glycosyltransferase 31 family.</text>
</comment>
<dbReference type="CTD" id="145173"/>
<evidence type="ECO:0000256" key="7">
    <source>
        <dbReference type="ARBA" id="ARBA00022989"/>
    </source>
</evidence>
<feature type="chain" id="PRO_5015922299" evidence="10">
    <location>
        <begin position="28"/>
        <end position="421"/>
    </location>
</feature>
<dbReference type="FunFam" id="3.90.550.50:FF:000021">
    <property type="entry name" value="Beta 3-glucosyltransferase"/>
    <property type="match status" value="1"/>
</dbReference>
<evidence type="ECO:0000259" key="11">
    <source>
        <dbReference type="Pfam" id="PF02434"/>
    </source>
</evidence>
<organism evidence="12 13">
    <name type="scientific">Delphinapterus leucas</name>
    <name type="common">Beluga whale</name>
    <dbReference type="NCBI Taxonomy" id="9749"/>
    <lineage>
        <taxon>Eukaryota</taxon>
        <taxon>Metazoa</taxon>
        <taxon>Chordata</taxon>
        <taxon>Craniata</taxon>
        <taxon>Vertebrata</taxon>
        <taxon>Euteleostomi</taxon>
        <taxon>Mammalia</taxon>
        <taxon>Eutheria</taxon>
        <taxon>Laurasiatheria</taxon>
        <taxon>Artiodactyla</taxon>
        <taxon>Whippomorpha</taxon>
        <taxon>Cetacea</taxon>
        <taxon>Odontoceti</taxon>
        <taxon>Monodontidae</taxon>
        <taxon>Delphinapterus</taxon>
    </lineage>
</organism>
<dbReference type="GO" id="GO:0012505">
    <property type="term" value="C:endomembrane system"/>
    <property type="evidence" value="ECO:0007669"/>
    <property type="project" value="UniProtKB-SubCell"/>
</dbReference>
<proteinExistence type="inferred from homology"/>
<evidence type="ECO:0000313" key="13">
    <source>
        <dbReference type="RefSeq" id="XP_022430312.1"/>
    </source>
</evidence>
<evidence type="ECO:0000256" key="8">
    <source>
        <dbReference type="ARBA" id="ARBA00023136"/>
    </source>
</evidence>
<keyword evidence="8" id="KW-0472">Membrane</keyword>
<evidence type="ECO:0000256" key="5">
    <source>
        <dbReference type="ARBA" id="ARBA00022692"/>
    </source>
</evidence>
<keyword evidence="4" id="KW-0808">Transferase</keyword>
<gene>
    <name evidence="13" type="primary">B3GLCT</name>
</gene>
<evidence type="ECO:0000256" key="10">
    <source>
        <dbReference type="SAM" id="SignalP"/>
    </source>
</evidence>
<dbReference type="Gene3D" id="3.90.550.50">
    <property type="match status" value="2"/>
</dbReference>
<dbReference type="GO" id="GO:0016020">
    <property type="term" value="C:membrane"/>
    <property type="evidence" value="ECO:0007669"/>
    <property type="project" value="UniProtKB-SubCell"/>
</dbReference>
<dbReference type="GO" id="GO:0016757">
    <property type="term" value="F:glycosyltransferase activity"/>
    <property type="evidence" value="ECO:0007669"/>
    <property type="project" value="UniProtKB-KW"/>
</dbReference>
<dbReference type="PANTHER" id="PTHR10811">
    <property type="entry name" value="FRINGE-RELATED"/>
    <property type="match status" value="1"/>
</dbReference>
<sequence length="421" mass="48091">MRPPARRGRRLALPALLSLLTCSLAFALVSKDVKKEVKQSKNLEKSGISEKNDVDLKGIAFVIQSQSNSFHAKKAEQLKQSILKQAADLTQEVPRVLLLHQLAQQEGAWTILPLLPHFSVTYSRNSSWIFFCEEETRIQIPQLLQALRRYDPSKEWFLGKALHDEESTIIHHYAFSENPTVFKYPDFAAGWALSIPLVNKLTKRLKSESLKSDFTIDLKYEIALYIWDRGDGPPLTPVPEFCTDGVDSSCATAFHSFLPLCGNPVKKKDIFVAVKTCKKFHGDRSHCGKTFAILERFLNHSYDKIAWLVIVDDDTLIRMVFSREAIRRLLASKCRCYSNDAPDDMVLGMCFSGLGVPVTHSPLFHQARPVDYPKDYLSHQVPISFHKHWNIDPVKVYFTWLAPSEEDRARQETRKGFKEEL</sequence>
<dbReference type="GeneID" id="111175210"/>
<reference evidence="13" key="1">
    <citation type="submission" date="2025-08" db="UniProtKB">
        <authorList>
            <consortium name="RefSeq"/>
        </authorList>
    </citation>
    <scope>IDENTIFICATION</scope>
    <source>
        <tissue evidence="13">Blood</tissue>
    </source>
</reference>
<evidence type="ECO:0000313" key="12">
    <source>
        <dbReference type="Proteomes" id="UP000248483"/>
    </source>
</evidence>
<name>A0A2Y9NFR8_DELLE</name>